<proteinExistence type="predicted"/>
<name>A0ABW4AXY2_9GAMM</name>
<evidence type="ECO:0000259" key="11">
    <source>
        <dbReference type="Pfam" id="PF11356"/>
    </source>
</evidence>
<keyword evidence="7 10" id="KW-1133">Transmembrane helix</keyword>
<dbReference type="Proteomes" id="UP001597059">
    <property type="component" value="Unassembled WGS sequence"/>
</dbReference>
<dbReference type="EMBL" id="JBHTMN010000003">
    <property type="protein sequence ID" value="MFD1382168.1"/>
    <property type="molecule type" value="Genomic_DNA"/>
</dbReference>
<keyword evidence="8 10" id="KW-0472">Membrane</keyword>
<keyword evidence="3" id="KW-1003">Cell membrane</keyword>
<evidence type="ECO:0000256" key="7">
    <source>
        <dbReference type="ARBA" id="ARBA00022989"/>
    </source>
</evidence>
<keyword evidence="2" id="KW-0813">Transport</keyword>
<feature type="transmembrane region" description="Helical" evidence="10">
    <location>
        <begin position="12"/>
        <end position="36"/>
    </location>
</feature>
<protein>
    <submittedName>
        <fullName evidence="12">Type II secretion system protein N</fullName>
    </submittedName>
</protein>
<evidence type="ECO:0000256" key="2">
    <source>
        <dbReference type="ARBA" id="ARBA00022448"/>
    </source>
</evidence>
<comment type="caution">
    <text evidence="12">The sequence shown here is derived from an EMBL/GenBank/DDBJ whole genome shotgun (WGS) entry which is preliminary data.</text>
</comment>
<feature type="region of interest" description="Disordered" evidence="9">
    <location>
        <begin position="177"/>
        <end position="206"/>
    </location>
</feature>
<evidence type="ECO:0000313" key="12">
    <source>
        <dbReference type="EMBL" id="MFD1382168.1"/>
    </source>
</evidence>
<dbReference type="Gene3D" id="2.30.30.830">
    <property type="match status" value="1"/>
</dbReference>
<evidence type="ECO:0000256" key="3">
    <source>
        <dbReference type="ARBA" id="ARBA00022475"/>
    </source>
</evidence>
<comment type="subcellular location">
    <subcellularLocation>
        <location evidence="1">Cell inner membrane</location>
    </subcellularLocation>
</comment>
<keyword evidence="4" id="KW-0997">Cell inner membrane</keyword>
<evidence type="ECO:0000256" key="6">
    <source>
        <dbReference type="ARBA" id="ARBA00022927"/>
    </source>
</evidence>
<keyword evidence="5 10" id="KW-0812">Transmembrane</keyword>
<evidence type="ECO:0000256" key="5">
    <source>
        <dbReference type="ARBA" id="ARBA00022692"/>
    </source>
</evidence>
<keyword evidence="6" id="KW-0653">Protein transport</keyword>
<dbReference type="Pfam" id="PF11356">
    <property type="entry name" value="T2SSC"/>
    <property type="match status" value="1"/>
</dbReference>
<accession>A0ABW4AXY2</accession>
<dbReference type="Gene3D" id="2.30.42.10">
    <property type="match status" value="1"/>
</dbReference>
<organism evidence="12 13">
    <name type="scientific">Rhodanobacter aciditrophus</name>
    <dbReference type="NCBI Taxonomy" id="1623218"/>
    <lineage>
        <taxon>Bacteria</taxon>
        <taxon>Pseudomonadati</taxon>
        <taxon>Pseudomonadota</taxon>
        <taxon>Gammaproteobacteria</taxon>
        <taxon>Lysobacterales</taxon>
        <taxon>Rhodanobacteraceae</taxon>
        <taxon>Rhodanobacter</taxon>
    </lineage>
</organism>
<dbReference type="InterPro" id="IPR036034">
    <property type="entry name" value="PDZ_sf"/>
</dbReference>
<dbReference type="RefSeq" id="WP_377364879.1">
    <property type="nucleotide sequence ID" value="NZ_JBHTMN010000003.1"/>
</dbReference>
<evidence type="ECO:0000256" key="9">
    <source>
        <dbReference type="SAM" id="MobiDB-lite"/>
    </source>
</evidence>
<feature type="domain" description="Type II secretion system protein GspC N-terminal" evidence="11">
    <location>
        <begin position="17"/>
        <end position="148"/>
    </location>
</feature>
<sequence>MRVILSTFESTTRWGLTFAATATAAAGVVALGWLWFGEGDPQATLPPVVAQGQASESRLPILSGSLFGVTEQQEAVSEAVSETKLNIQLKGVFPASSPDQGMAIIASSGQADGLYQAGETILRGVTLMAVYGDHIILLRSGIKEVLYFEQNEETSLFGSTDDGQVLTGTREQTVQNTGTGVLPGSARSTYQSMSGSQSAASTRSSHPLIQDINQLSVSEMIDTYEQKFKSDPQSLLSSSGLEATGESYRVVNGSPLIGIGLRAGDEILSVNSQKVGNVSADMGLADMMRQQGVARIEMRRGDRRFFVNYPIR</sequence>
<dbReference type="SUPFAM" id="SSF50156">
    <property type="entry name" value="PDZ domain-like"/>
    <property type="match status" value="1"/>
</dbReference>
<evidence type="ECO:0000256" key="1">
    <source>
        <dbReference type="ARBA" id="ARBA00004533"/>
    </source>
</evidence>
<evidence type="ECO:0000256" key="4">
    <source>
        <dbReference type="ARBA" id="ARBA00022519"/>
    </source>
</evidence>
<gene>
    <name evidence="12" type="ORF">ACFQ45_02235</name>
</gene>
<evidence type="ECO:0000313" key="13">
    <source>
        <dbReference type="Proteomes" id="UP001597059"/>
    </source>
</evidence>
<evidence type="ECO:0000256" key="8">
    <source>
        <dbReference type="ARBA" id="ARBA00023136"/>
    </source>
</evidence>
<reference evidence="13" key="1">
    <citation type="journal article" date="2019" name="Int. J. Syst. Evol. Microbiol.">
        <title>The Global Catalogue of Microorganisms (GCM) 10K type strain sequencing project: providing services to taxonomists for standard genome sequencing and annotation.</title>
        <authorList>
            <consortium name="The Broad Institute Genomics Platform"/>
            <consortium name="The Broad Institute Genome Sequencing Center for Infectious Disease"/>
            <person name="Wu L."/>
            <person name="Ma J."/>
        </authorList>
    </citation>
    <scope>NUCLEOTIDE SEQUENCE [LARGE SCALE GENOMIC DNA]</scope>
    <source>
        <strain evidence="13">JCM 30774</strain>
    </source>
</reference>
<keyword evidence="13" id="KW-1185">Reference proteome</keyword>
<dbReference type="InterPro" id="IPR024961">
    <property type="entry name" value="T2SS_GspC_N"/>
</dbReference>
<feature type="compositionally biased region" description="Low complexity" evidence="9">
    <location>
        <begin position="191"/>
        <end position="205"/>
    </location>
</feature>
<evidence type="ECO:0000256" key="10">
    <source>
        <dbReference type="SAM" id="Phobius"/>
    </source>
</evidence>